<organism evidence="2 3">
    <name type="scientific">Rhodothermus marinus (strain ATCC 43812 / DSM 4252 / R-10)</name>
    <name type="common">Rhodothermus obamensis</name>
    <dbReference type="NCBI Taxonomy" id="518766"/>
    <lineage>
        <taxon>Bacteria</taxon>
        <taxon>Pseudomonadati</taxon>
        <taxon>Rhodothermota</taxon>
        <taxon>Rhodothermia</taxon>
        <taxon>Rhodothermales</taxon>
        <taxon>Rhodothermaceae</taxon>
        <taxon>Rhodothermus</taxon>
    </lineage>
</organism>
<dbReference type="InterPro" id="IPR002145">
    <property type="entry name" value="CopG"/>
</dbReference>
<accession>D0MKT2</accession>
<dbReference type="SUPFAM" id="SSF47598">
    <property type="entry name" value="Ribbon-helix-helix"/>
    <property type="match status" value="1"/>
</dbReference>
<evidence type="ECO:0000259" key="1">
    <source>
        <dbReference type="Pfam" id="PF01402"/>
    </source>
</evidence>
<dbReference type="InterPro" id="IPR010985">
    <property type="entry name" value="Ribbon_hlx_hlx"/>
</dbReference>
<dbReference type="EMBL" id="CP001808">
    <property type="protein sequence ID" value="ACY49746.1"/>
    <property type="molecule type" value="Genomic_DNA"/>
</dbReference>
<keyword evidence="3" id="KW-1185">Reference proteome</keyword>
<reference evidence="2 3" key="1">
    <citation type="journal article" date="2009" name="Stand. Genomic Sci.">
        <title>Complete genome sequence of Rhodothermus marinus type strain (R-10).</title>
        <authorList>
            <person name="Nolan M."/>
            <person name="Tindall B.J."/>
            <person name="Pomrenke H."/>
            <person name="Lapidus A."/>
            <person name="Copeland A."/>
            <person name="Glavina Del Rio T."/>
            <person name="Lucas S."/>
            <person name="Chen F."/>
            <person name="Tice H."/>
            <person name="Cheng J.F."/>
            <person name="Saunders E."/>
            <person name="Han C."/>
            <person name="Bruce D."/>
            <person name="Goodwin L."/>
            <person name="Chain P."/>
            <person name="Pitluck S."/>
            <person name="Ovchinikova G."/>
            <person name="Pati A."/>
            <person name="Ivanova N."/>
            <person name="Mavromatis K."/>
            <person name="Chen A."/>
            <person name="Palaniappan K."/>
            <person name="Land M."/>
            <person name="Hauser L."/>
            <person name="Chang Y.J."/>
            <person name="Jeffries C.D."/>
            <person name="Brettin T."/>
            <person name="Goker M."/>
            <person name="Bristow J."/>
            <person name="Eisen J.A."/>
            <person name="Markowitz V."/>
            <person name="Hugenholtz P."/>
            <person name="Kyrpides N.C."/>
            <person name="Klenk H.P."/>
            <person name="Detter J.C."/>
        </authorList>
    </citation>
    <scope>NUCLEOTIDE SEQUENCE [LARGE SCALE GENOMIC DNA]</scope>
    <source>
        <strain evidence="3">ATCC 43812 / DSM 4252 / R-10</strain>
        <plasmid evidence="2">pRMAR01</plasmid>
    </source>
</reference>
<proteinExistence type="predicted"/>
<dbReference type="Proteomes" id="UP000002221">
    <property type="component" value="Plasmid pRMAR01"/>
</dbReference>
<dbReference type="KEGG" id="rmr:Rmar_2884"/>
<name>D0MKT2_RHOM4</name>
<evidence type="ECO:0000313" key="2">
    <source>
        <dbReference type="EMBL" id="ACY49746.1"/>
    </source>
</evidence>
<dbReference type="AlphaFoldDB" id="D0MKT2"/>
<dbReference type="OrthoDB" id="1524992at2"/>
<geneLocation type="plasmid" evidence="2 3">
    <name>pRMAR01</name>
</geneLocation>
<dbReference type="GO" id="GO:0006355">
    <property type="term" value="P:regulation of DNA-templated transcription"/>
    <property type="evidence" value="ECO:0007669"/>
    <property type="project" value="InterPro"/>
</dbReference>
<dbReference type="Pfam" id="PF01402">
    <property type="entry name" value="RHH_1"/>
    <property type="match status" value="1"/>
</dbReference>
<dbReference type="HOGENOM" id="CLU_201805_0_0_10"/>
<dbReference type="RefSeq" id="WP_012845356.1">
    <property type="nucleotide sequence ID" value="NC_013502.1"/>
</dbReference>
<keyword evidence="2" id="KW-0614">Plasmid</keyword>
<gene>
    <name evidence="2" type="ordered locus">Rmar_2884</name>
</gene>
<dbReference type="InterPro" id="IPR013321">
    <property type="entry name" value="Arc_rbn_hlx_hlx"/>
</dbReference>
<sequence>MSTVLTCRIDDELARRLKETAEETGRKSSEIIREALQRHLALLEFERLRGRVLEAAQRRGYLTDEDVFAEVS</sequence>
<dbReference type="Gene3D" id="1.10.1220.10">
    <property type="entry name" value="Met repressor-like"/>
    <property type="match status" value="1"/>
</dbReference>
<protein>
    <submittedName>
        <fullName evidence="2">Transcriptional regulator, CopG family</fullName>
    </submittedName>
</protein>
<dbReference type="eggNOG" id="COG3905">
    <property type="taxonomic scope" value="Bacteria"/>
</dbReference>
<feature type="domain" description="Ribbon-helix-helix protein CopG" evidence="1">
    <location>
        <begin position="5"/>
        <end position="41"/>
    </location>
</feature>
<evidence type="ECO:0000313" key="3">
    <source>
        <dbReference type="Proteomes" id="UP000002221"/>
    </source>
</evidence>